<evidence type="ECO:0000256" key="3">
    <source>
        <dbReference type="ARBA" id="ARBA00022827"/>
    </source>
</evidence>
<dbReference type="RefSeq" id="WP_092916187.1">
    <property type="nucleotide sequence ID" value="NZ_FOZN01000001.1"/>
</dbReference>
<dbReference type="Gene3D" id="3.50.50.60">
    <property type="entry name" value="FAD/NAD(P)-binding domain"/>
    <property type="match status" value="2"/>
</dbReference>
<dbReference type="InterPro" id="IPR028202">
    <property type="entry name" value="Reductase_C"/>
</dbReference>
<evidence type="ECO:0000313" key="7">
    <source>
        <dbReference type="EMBL" id="SFS00700.1"/>
    </source>
</evidence>
<dbReference type="GO" id="GO:0005737">
    <property type="term" value="C:cytoplasm"/>
    <property type="evidence" value="ECO:0007669"/>
    <property type="project" value="TreeGrafter"/>
</dbReference>
<dbReference type="InterPro" id="IPR036188">
    <property type="entry name" value="FAD/NAD-bd_sf"/>
</dbReference>
<evidence type="ECO:0000313" key="8">
    <source>
        <dbReference type="Proteomes" id="UP000198506"/>
    </source>
</evidence>
<organism evidence="7 8">
    <name type="scientific">Agrococcus baldri</name>
    <dbReference type="NCBI Taxonomy" id="153730"/>
    <lineage>
        <taxon>Bacteria</taxon>
        <taxon>Bacillati</taxon>
        <taxon>Actinomycetota</taxon>
        <taxon>Actinomycetes</taxon>
        <taxon>Micrococcales</taxon>
        <taxon>Microbacteriaceae</taxon>
        <taxon>Agrococcus</taxon>
    </lineage>
</organism>
<dbReference type="PANTHER" id="PTHR43557:SF2">
    <property type="entry name" value="RIESKE DOMAIN-CONTAINING PROTEIN-RELATED"/>
    <property type="match status" value="1"/>
</dbReference>
<dbReference type="PANTHER" id="PTHR43557">
    <property type="entry name" value="APOPTOSIS-INDUCING FACTOR 1"/>
    <property type="match status" value="1"/>
</dbReference>
<keyword evidence="2" id="KW-0285">Flavoprotein</keyword>
<feature type="domain" description="FAD/NAD(P)-binding" evidence="5">
    <location>
        <begin position="2"/>
        <end position="293"/>
    </location>
</feature>
<keyword evidence="8" id="KW-1185">Reference proteome</keyword>
<dbReference type="SUPFAM" id="SSF55424">
    <property type="entry name" value="FAD/NAD-linked reductases, dimerisation (C-terminal) domain"/>
    <property type="match status" value="1"/>
</dbReference>
<dbReference type="InterPro" id="IPR023753">
    <property type="entry name" value="FAD/NAD-binding_dom"/>
</dbReference>
<dbReference type="InterPro" id="IPR016156">
    <property type="entry name" value="FAD/NAD-linked_Rdtase_dimer_sf"/>
</dbReference>
<protein>
    <submittedName>
        <fullName evidence="7">Reductase C-terminal</fullName>
    </submittedName>
</protein>
<dbReference type="AlphaFoldDB" id="A0AA94HKI7"/>
<dbReference type="Pfam" id="PF07992">
    <property type="entry name" value="Pyr_redox_2"/>
    <property type="match status" value="1"/>
</dbReference>
<keyword evidence="4" id="KW-0560">Oxidoreductase</keyword>
<dbReference type="GO" id="GO:0016651">
    <property type="term" value="F:oxidoreductase activity, acting on NAD(P)H"/>
    <property type="evidence" value="ECO:0007669"/>
    <property type="project" value="TreeGrafter"/>
</dbReference>
<proteinExistence type="predicted"/>
<dbReference type="PRINTS" id="PR00368">
    <property type="entry name" value="FADPNR"/>
</dbReference>
<name>A0AA94HKI7_9MICO</name>
<dbReference type="Pfam" id="PF14759">
    <property type="entry name" value="Reductase_C"/>
    <property type="match status" value="1"/>
</dbReference>
<dbReference type="Proteomes" id="UP000198506">
    <property type="component" value="Unassembled WGS sequence"/>
</dbReference>
<feature type="domain" description="Reductase C-terminal" evidence="6">
    <location>
        <begin position="312"/>
        <end position="383"/>
    </location>
</feature>
<evidence type="ECO:0000259" key="6">
    <source>
        <dbReference type="Pfam" id="PF14759"/>
    </source>
</evidence>
<evidence type="ECO:0000259" key="5">
    <source>
        <dbReference type="Pfam" id="PF07992"/>
    </source>
</evidence>
<evidence type="ECO:0000256" key="1">
    <source>
        <dbReference type="ARBA" id="ARBA00001974"/>
    </source>
</evidence>
<evidence type="ECO:0000256" key="4">
    <source>
        <dbReference type="ARBA" id="ARBA00023002"/>
    </source>
</evidence>
<keyword evidence="3" id="KW-0274">FAD</keyword>
<dbReference type="PRINTS" id="PR00411">
    <property type="entry name" value="PNDRDTASEI"/>
</dbReference>
<gene>
    <name evidence="7" type="ORF">SAMN04487783_0477</name>
</gene>
<sequence length="398" mass="42428">MSIVIIGAGLAGATAATELREQGYEGEIVLIGAETTPPYERPPLSKGYLLGNDEFDTALVHPESWYAEHDIDLRLGTRATAIDRERRVVHVEPVGGGESTEIGYEQLLLATGASSRPLHMDGVGEFLTLRSREDSTRLKDAFREGTKVAIIGAGWIGLEVAAAAREAGSEVTVFEQAAVPLERVLGAEIGAVFADLHRGHGVDLRMSTQVTADDLADADVRIAAIGVTPDVALAEAAGLEMATREQGGGVLVDASLRTSDPRIFAIGDIAGHDHPVLGRRIRVEHWDTAIEQGKAVARTLAGTDTPYTRLPYFFTDQYDLGMEYVGSPGPAGYDRVDIEGETDALHGDAFRAFWVRDDTVVAAMHVNDWDASDAIRDSVGSHRAANAEPAPAGRGAAQ</sequence>
<comment type="caution">
    <text evidence="7">The sequence shown here is derived from an EMBL/GenBank/DDBJ whole genome shotgun (WGS) entry which is preliminary data.</text>
</comment>
<accession>A0AA94HKI7</accession>
<dbReference type="Gene3D" id="3.30.390.30">
    <property type="match status" value="1"/>
</dbReference>
<dbReference type="InterPro" id="IPR050446">
    <property type="entry name" value="FAD-oxidoreductase/Apoptosis"/>
</dbReference>
<evidence type="ECO:0000256" key="2">
    <source>
        <dbReference type="ARBA" id="ARBA00022630"/>
    </source>
</evidence>
<comment type="cofactor">
    <cofactor evidence="1">
        <name>FAD</name>
        <dbReference type="ChEBI" id="CHEBI:57692"/>
    </cofactor>
</comment>
<dbReference type="EMBL" id="FOZN01000001">
    <property type="protein sequence ID" value="SFS00700.1"/>
    <property type="molecule type" value="Genomic_DNA"/>
</dbReference>
<dbReference type="SUPFAM" id="SSF51905">
    <property type="entry name" value="FAD/NAD(P)-binding domain"/>
    <property type="match status" value="2"/>
</dbReference>
<reference evidence="7 8" key="1">
    <citation type="submission" date="2016-10" db="EMBL/GenBank/DDBJ databases">
        <authorList>
            <person name="Varghese N."/>
            <person name="Submissions S."/>
        </authorList>
    </citation>
    <scope>NUCLEOTIDE SEQUENCE [LARGE SCALE GENOMIC DNA]</scope>
    <source>
        <strain evidence="7 8">IAM 15147</strain>
    </source>
</reference>